<proteinExistence type="predicted"/>
<name>A0A1J9RKC7_9EURO</name>
<keyword evidence="1" id="KW-0479">Metal-binding</keyword>
<dbReference type="VEuPathDB" id="FungiDB:ACJ73_00544"/>
<gene>
    <name evidence="7" type="ORF">ACJ73_00544</name>
</gene>
<evidence type="ECO:0000256" key="2">
    <source>
        <dbReference type="ARBA" id="ARBA00022771"/>
    </source>
</evidence>
<feature type="domain" description="C2H2-type" evidence="6">
    <location>
        <begin position="57"/>
        <end position="87"/>
    </location>
</feature>
<dbReference type="STRING" id="1658174.A0A1J9RKC7"/>
<organism evidence="7 8">
    <name type="scientific">Blastomyces percursus</name>
    <dbReference type="NCBI Taxonomy" id="1658174"/>
    <lineage>
        <taxon>Eukaryota</taxon>
        <taxon>Fungi</taxon>
        <taxon>Dikarya</taxon>
        <taxon>Ascomycota</taxon>
        <taxon>Pezizomycotina</taxon>
        <taxon>Eurotiomycetes</taxon>
        <taxon>Eurotiomycetidae</taxon>
        <taxon>Onygenales</taxon>
        <taxon>Ajellomycetaceae</taxon>
        <taxon>Blastomyces</taxon>
    </lineage>
</organism>
<dbReference type="Pfam" id="PF00096">
    <property type="entry name" value="zf-C2H2"/>
    <property type="match status" value="1"/>
</dbReference>
<dbReference type="InterPro" id="IPR036236">
    <property type="entry name" value="Znf_C2H2_sf"/>
</dbReference>
<feature type="domain" description="C2H2-type" evidence="6">
    <location>
        <begin position="30"/>
        <end position="58"/>
    </location>
</feature>
<keyword evidence="8" id="KW-1185">Reference proteome</keyword>
<comment type="caution">
    <text evidence="7">The sequence shown here is derived from an EMBL/GenBank/DDBJ whole genome shotgun (WGS) entry which is preliminary data.</text>
</comment>
<dbReference type="Pfam" id="PF13695">
    <property type="entry name" value="Zn_ribbon_3CxxC"/>
    <property type="match status" value="1"/>
</dbReference>
<evidence type="ECO:0000256" key="3">
    <source>
        <dbReference type="ARBA" id="ARBA00022833"/>
    </source>
</evidence>
<feature type="domain" description="C2H2-type" evidence="6">
    <location>
        <begin position="1"/>
        <end position="31"/>
    </location>
</feature>
<dbReference type="Proteomes" id="UP000242791">
    <property type="component" value="Unassembled WGS sequence"/>
</dbReference>
<protein>
    <recommendedName>
        <fullName evidence="6">C2H2-type domain-containing protein</fullName>
    </recommendedName>
</protein>
<dbReference type="EMBL" id="LGTZ01000038">
    <property type="protein sequence ID" value="OJD28061.1"/>
    <property type="molecule type" value="Genomic_DNA"/>
</dbReference>
<dbReference type="PROSITE" id="PS00028">
    <property type="entry name" value="ZINC_FINGER_C2H2_1"/>
    <property type="match status" value="1"/>
</dbReference>
<evidence type="ECO:0000256" key="4">
    <source>
        <dbReference type="PROSITE-ProRule" id="PRU00042"/>
    </source>
</evidence>
<dbReference type="SUPFAM" id="SSF57667">
    <property type="entry name" value="beta-beta-alpha zinc fingers"/>
    <property type="match status" value="1"/>
</dbReference>
<feature type="compositionally biased region" description="Basic residues" evidence="5">
    <location>
        <begin position="85"/>
        <end position="97"/>
    </location>
</feature>
<feature type="region of interest" description="Disordered" evidence="5">
    <location>
        <begin position="77"/>
        <end position="107"/>
    </location>
</feature>
<evidence type="ECO:0000259" key="6">
    <source>
        <dbReference type="PROSITE" id="PS50157"/>
    </source>
</evidence>
<dbReference type="PROSITE" id="PS50157">
    <property type="entry name" value="ZINC_FINGER_C2H2_2"/>
    <property type="match status" value="3"/>
</dbReference>
<reference evidence="7 8" key="1">
    <citation type="submission" date="2015-08" db="EMBL/GenBank/DDBJ databases">
        <title>Emmonsia species relationships and genome sequence.</title>
        <authorList>
            <person name="Cuomo C.A."/>
            <person name="Schwartz I.S."/>
            <person name="Kenyon C."/>
            <person name="De Hoog G.S."/>
            <person name="Govender N.P."/>
            <person name="Botha A."/>
            <person name="Moreno L."/>
            <person name="De Vries M."/>
            <person name="Munoz J.F."/>
            <person name="Stielow J.B."/>
        </authorList>
    </citation>
    <scope>NUCLEOTIDE SEQUENCE [LARGE SCALE GENOMIC DNA]</scope>
    <source>
        <strain evidence="7 8">EI222</strain>
    </source>
</reference>
<dbReference type="InterPro" id="IPR027377">
    <property type="entry name" value="ZAR1/RTP1-5-like_Znf-3CxxC"/>
</dbReference>
<dbReference type="Gene3D" id="3.30.160.60">
    <property type="entry name" value="Classic Zinc Finger"/>
    <property type="match status" value="2"/>
</dbReference>
<evidence type="ECO:0000313" key="7">
    <source>
        <dbReference type="EMBL" id="OJD28061.1"/>
    </source>
</evidence>
<accession>A0A1J9RKC7</accession>
<dbReference type="SMART" id="SM00355">
    <property type="entry name" value="ZnF_C2H2"/>
    <property type="match status" value="3"/>
</dbReference>
<dbReference type="GO" id="GO:0008270">
    <property type="term" value="F:zinc ion binding"/>
    <property type="evidence" value="ECO:0007669"/>
    <property type="project" value="UniProtKB-KW"/>
</dbReference>
<dbReference type="SMART" id="SM01328">
    <property type="entry name" value="zf-3CxxC"/>
    <property type="match status" value="1"/>
</dbReference>
<dbReference type="OrthoDB" id="8121437at2759"/>
<dbReference type="AlphaFoldDB" id="A0A1J9RKC7"/>
<sequence length="259" mass="29887">MECIPCNRRFKNEKSLEKHLRYSPAHTIKNDCSSCNRSFKSENALAQHIRDSHSLRYDCNRCSRSFYSEDALAQHIRNTSAHTPKGNKKSFKNKTAQKQHIQDSPADAHSYNQRWSMYPTHHEHVSSLLEEENLHFEFHNNDNGEGCIIDHDTNIMGRFTCHNDSCSADGWSSRRIAITIRQYPGNKYNVRVYHQRCERCNSLSKPVLDESYAERTAYRIKKWNGIFLGTPPPYSSKSKGPHHSDLCEGCKNGHCSSLP</sequence>
<evidence type="ECO:0000256" key="5">
    <source>
        <dbReference type="SAM" id="MobiDB-lite"/>
    </source>
</evidence>
<dbReference type="Pfam" id="PF12874">
    <property type="entry name" value="zf-met"/>
    <property type="match status" value="2"/>
</dbReference>
<evidence type="ECO:0000313" key="8">
    <source>
        <dbReference type="Proteomes" id="UP000242791"/>
    </source>
</evidence>
<keyword evidence="2 4" id="KW-0863">Zinc-finger</keyword>
<evidence type="ECO:0000256" key="1">
    <source>
        <dbReference type="ARBA" id="ARBA00022723"/>
    </source>
</evidence>
<dbReference type="InterPro" id="IPR013087">
    <property type="entry name" value="Znf_C2H2_type"/>
</dbReference>
<keyword evidence="3" id="KW-0862">Zinc</keyword>